<dbReference type="Proteomes" id="UP000297700">
    <property type="component" value="Unassembled WGS sequence"/>
</dbReference>
<gene>
    <name evidence="1" type="ORF">E4K64_05525</name>
</gene>
<dbReference type="AlphaFoldDB" id="A0A4Y9PI17"/>
<proteinExistence type="predicted"/>
<sequence>MTMLPVVERGQSMDGTLAQLVGIALAVACSLHNSPGYDLSIYLKLADVLKRSTRQLVRRVHGGYLLRVNGQAFENRIDTGHNAPHGTLACDARYASR</sequence>
<evidence type="ECO:0000313" key="1">
    <source>
        <dbReference type="EMBL" id="TFV78646.1"/>
    </source>
</evidence>
<comment type="caution">
    <text evidence="1">The sequence shown here is derived from an EMBL/GenBank/DDBJ whole genome shotgun (WGS) entry which is preliminary data.</text>
</comment>
<protein>
    <submittedName>
        <fullName evidence="1">Uncharacterized protein</fullName>
    </submittedName>
</protein>
<evidence type="ECO:0000313" key="2">
    <source>
        <dbReference type="Proteomes" id="UP000297700"/>
    </source>
</evidence>
<accession>A0A4Y9PI17</accession>
<dbReference type="RefSeq" id="WP_167771823.1">
    <property type="nucleotide sequence ID" value="NZ_SPQS01000003.1"/>
</dbReference>
<reference evidence="1 2" key="1">
    <citation type="submission" date="2019-03" db="EMBL/GenBank/DDBJ databases">
        <title>Bradyrhizobium strains diversity.</title>
        <authorList>
            <person name="Urquiaga M.C.O."/>
            <person name="Hungria M."/>
            <person name="Delamuta J.R.M."/>
            <person name="Klepa M.S."/>
        </authorList>
    </citation>
    <scope>NUCLEOTIDE SEQUENCE [LARGE SCALE GENOMIC DNA]</scope>
    <source>
        <strain evidence="1 2">CNPSo 3426</strain>
    </source>
</reference>
<dbReference type="EMBL" id="SPQS01000003">
    <property type="protein sequence ID" value="TFV78646.1"/>
    <property type="molecule type" value="Genomic_DNA"/>
</dbReference>
<organism evidence="1 2">
    <name type="scientific">Bradyrhizobium frederickii</name>
    <dbReference type="NCBI Taxonomy" id="2560054"/>
    <lineage>
        <taxon>Bacteria</taxon>
        <taxon>Pseudomonadati</taxon>
        <taxon>Pseudomonadota</taxon>
        <taxon>Alphaproteobacteria</taxon>
        <taxon>Hyphomicrobiales</taxon>
        <taxon>Nitrobacteraceae</taxon>
        <taxon>Bradyrhizobium</taxon>
    </lineage>
</organism>
<name>A0A4Y9PI17_9BRAD</name>